<dbReference type="Proteomes" id="UP000324632">
    <property type="component" value="Chromosome 24"/>
</dbReference>
<comment type="caution">
    <text evidence="3">The sequence shown here is derived from an EMBL/GenBank/DDBJ whole genome shotgun (WGS) entry which is preliminary data.</text>
</comment>
<keyword evidence="1" id="KW-0175">Coiled coil</keyword>
<keyword evidence="2" id="KW-0472">Membrane</keyword>
<accession>A0A5A9N223</accession>
<evidence type="ECO:0000313" key="3">
    <source>
        <dbReference type="EMBL" id="KAA0702996.1"/>
    </source>
</evidence>
<sequence length="195" mass="22331">MLSVHLDKIIFTPPRDLSLHYRALKPQRARMRAISAMIFLAVCALMVIVYQAIQQELNIRNQKTSIAVSNEQVKLKEDGIVSLKMQIDDMNKKIAPVAAQRDQLKKQKEDQKKIFTQSEKDLGTCKNEKDNLEKKRTESSSILQKIKEGHEAEGKKAEQEIEGLKQKILDRDLKICEFVDLEVQEVRMLCAGAKL</sequence>
<keyword evidence="2" id="KW-1133">Transmembrane helix</keyword>
<protein>
    <submittedName>
        <fullName evidence="3">Uncharacterized protein</fullName>
    </submittedName>
</protein>
<proteinExistence type="predicted"/>
<gene>
    <name evidence="3" type="ORF">E1301_Tti010896</name>
</gene>
<evidence type="ECO:0000256" key="2">
    <source>
        <dbReference type="SAM" id="Phobius"/>
    </source>
</evidence>
<evidence type="ECO:0000313" key="4">
    <source>
        <dbReference type="Proteomes" id="UP000324632"/>
    </source>
</evidence>
<keyword evidence="4" id="KW-1185">Reference proteome</keyword>
<organism evidence="3 4">
    <name type="scientific">Triplophysa tibetana</name>
    <dbReference type="NCBI Taxonomy" id="1572043"/>
    <lineage>
        <taxon>Eukaryota</taxon>
        <taxon>Metazoa</taxon>
        <taxon>Chordata</taxon>
        <taxon>Craniata</taxon>
        <taxon>Vertebrata</taxon>
        <taxon>Euteleostomi</taxon>
        <taxon>Actinopterygii</taxon>
        <taxon>Neopterygii</taxon>
        <taxon>Teleostei</taxon>
        <taxon>Ostariophysi</taxon>
        <taxon>Cypriniformes</taxon>
        <taxon>Nemacheilidae</taxon>
        <taxon>Triplophysa</taxon>
    </lineage>
</organism>
<evidence type="ECO:0000256" key="1">
    <source>
        <dbReference type="SAM" id="Coils"/>
    </source>
</evidence>
<dbReference type="EMBL" id="SOYY01000024">
    <property type="protein sequence ID" value="KAA0702996.1"/>
    <property type="molecule type" value="Genomic_DNA"/>
</dbReference>
<dbReference type="AlphaFoldDB" id="A0A5A9N223"/>
<name>A0A5A9N223_9TELE</name>
<feature type="coiled-coil region" evidence="1">
    <location>
        <begin position="101"/>
        <end position="167"/>
    </location>
</feature>
<keyword evidence="2" id="KW-0812">Transmembrane</keyword>
<reference evidence="3 4" key="1">
    <citation type="journal article" date="2019" name="Mol. Ecol. Resour.">
        <title>Chromosome-level genome assembly of Triplophysa tibetana, a fish adapted to the harsh high-altitude environment of the Tibetan Plateau.</title>
        <authorList>
            <person name="Yang X."/>
            <person name="Liu H."/>
            <person name="Ma Z."/>
            <person name="Zou Y."/>
            <person name="Zou M."/>
            <person name="Mao Y."/>
            <person name="Li X."/>
            <person name="Wang H."/>
            <person name="Chen T."/>
            <person name="Wang W."/>
            <person name="Yang R."/>
        </authorList>
    </citation>
    <scope>NUCLEOTIDE SEQUENCE [LARGE SCALE GENOMIC DNA]</scope>
    <source>
        <strain evidence="3">TTIB1903HZAU</strain>
        <tissue evidence="3">Muscle</tissue>
    </source>
</reference>
<feature type="transmembrane region" description="Helical" evidence="2">
    <location>
        <begin position="33"/>
        <end position="53"/>
    </location>
</feature>